<comment type="caution">
    <text evidence="2">The sequence shown here is derived from an EMBL/GenBank/DDBJ whole genome shotgun (WGS) entry which is preliminary data.</text>
</comment>
<proteinExistence type="predicted"/>
<keyword evidence="1" id="KW-0812">Transmembrane</keyword>
<organism evidence="2">
    <name type="scientific">marine sediment metagenome</name>
    <dbReference type="NCBI Taxonomy" id="412755"/>
    <lineage>
        <taxon>unclassified sequences</taxon>
        <taxon>metagenomes</taxon>
        <taxon>ecological metagenomes</taxon>
    </lineage>
</organism>
<accession>X0TH92</accession>
<feature type="non-terminal residue" evidence="2">
    <location>
        <position position="101"/>
    </location>
</feature>
<feature type="transmembrane region" description="Helical" evidence="1">
    <location>
        <begin position="30"/>
        <end position="48"/>
    </location>
</feature>
<evidence type="ECO:0000313" key="2">
    <source>
        <dbReference type="EMBL" id="GAF92609.1"/>
    </source>
</evidence>
<keyword evidence="1" id="KW-0472">Membrane</keyword>
<reference evidence="2" key="1">
    <citation type="journal article" date="2014" name="Front. Microbiol.">
        <title>High frequency of phylogenetically diverse reductive dehalogenase-homologous genes in deep subseafloor sedimentary metagenomes.</title>
        <authorList>
            <person name="Kawai M."/>
            <person name="Futagami T."/>
            <person name="Toyoda A."/>
            <person name="Takaki Y."/>
            <person name="Nishi S."/>
            <person name="Hori S."/>
            <person name="Arai W."/>
            <person name="Tsubouchi T."/>
            <person name="Morono Y."/>
            <person name="Uchiyama I."/>
            <person name="Ito T."/>
            <person name="Fujiyama A."/>
            <person name="Inagaki F."/>
            <person name="Takami H."/>
        </authorList>
    </citation>
    <scope>NUCLEOTIDE SEQUENCE</scope>
    <source>
        <strain evidence="2">Expedition CK06-06</strain>
    </source>
</reference>
<gene>
    <name evidence="2" type="ORF">S01H1_21154</name>
</gene>
<dbReference type="AlphaFoldDB" id="X0TH92"/>
<protein>
    <submittedName>
        <fullName evidence="2">Uncharacterized protein</fullName>
    </submittedName>
</protein>
<dbReference type="EMBL" id="BARS01011683">
    <property type="protein sequence ID" value="GAF92609.1"/>
    <property type="molecule type" value="Genomic_DNA"/>
</dbReference>
<name>X0TH92_9ZZZZ</name>
<sequence>MGEEAMWKRKSRDFVVRVGRYGRRSRRVRLSASVVLAIVLALVLQTIWPEWNMLPKLGTPLGPGTTLVIFLAALFCEYIDSSLGMGYGTTLTPVLLLAGFE</sequence>
<keyword evidence="1" id="KW-1133">Transmembrane helix</keyword>
<evidence type="ECO:0000256" key="1">
    <source>
        <dbReference type="SAM" id="Phobius"/>
    </source>
</evidence>
<feature type="transmembrane region" description="Helical" evidence="1">
    <location>
        <begin position="60"/>
        <end position="79"/>
    </location>
</feature>